<reference evidence="6 7" key="1">
    <citation type="submission" date="2014-08" db="EMBL/GenBank/DDBJ databases">
        <title>Complete genome sequence of Corynebacterium phocae M408/89/1(T)(=DSM 44612(T)), isolated from the common seal (Phoca vitulina).</title>
        <authorList>
            <person name="Ruckert C."/>
            <person name="Albersmeier A."/>
            <person name="Winkler A."/>
            <person name="Kalinowski J."/>
        </authorList>
    </citation>
    <scope>NUCLEOTIDE SEQUENCE [LARGE SCALE GENOMIC DNA]</scope>
    <source>
        <strain evidence="6 7">M408/89/1</strain>
    </source>
</reference>
<dbReference type="GO" id="GO:0004674">
    <property type="term" value="F:protein serine/threonine kinase activity"/>
    <property type="evidence" value="ECO:0007669"/>
    <property type="project" value="TreeGrafter"/>
</dbReference>
<evidence type="ECO:0000259" key="4">
    <source>
        <dbReference type="Pfam" id="PF07804"/>
    </source>
</evidence>
<protein>
    <recommendedName>
        <fullName evidence="8">Type II toxin-antitoxin system HipA family toxin</fullName>
    </recommendedName>
</protein>
<comment type="similarity">
    <text evidence="1">Belongs to the HipA Ser/Thr kinase family.</text>
</comment>
<keyword evidence="7" id="KW-1185">Reference proteome</keyword>
<keyword evidence="2" id="KW-0808">Transferase</keyword>
<keyword evidence="3" id="KW-0418">Kinase</keyword>
<evidence type="ECO:0000313" key="7">
    <source>
        <dbReference type="Proteomes" id="UP000185491"/>
    </source>
</evidence>
<dbReference type="NCBIfam" id="TIGR03071">
    <property type="entry name" value="couple_hipA"/>
    <property type="match status" value="1"/>
</dbReference>
<dbReference type="Gene3D" id="1.10.1070.20">
    <property type="match status" value="1"/>
</dbReference>
<evidence type="ECO:0000313" key="6">
    <source>
        <dbReference type="EMBL" id="APT93150.1"/>
    </source>
</evidence>
<feature type="domain" description="HipA N-terminal subdomain 1" evidence="5">
    <location>
        <begin position="7"/>
        <end position="106"/>
    </location>
</feature>
<evidence type="ECO:0000259" key="5">
    <source>
        <dbReference type="Pfam" id="PF13657"/>
    </source>
</evidence>
<dbReference type="STRING" id="161895.CPHO_09905"/>
<dbReference type="Pfam" id="PF07804">
    <property type="entry name" value="HipA_C"/>
    <property type="match status" value="1"/>
</dbReference>
<organism evidence="6 7">
    <name type="scientific">Corynebacterium phocae</name>
    <dbReference type="NCBI Taxonomy" id="161895"/>
    <lineage>
        <taxon>Bacteria</taxon>
        <taxon>Bacillati</taxon>
        <taxon>Actinomycetota</taxon>
        <taxon>Actinomycetes</taxon>
        <taxon>Mycobacteriales</taxon>
        <taxon>Corynebacteriaceae</taxon>
        <taxon>Corynebacterium</taxon>
    </lineage>
</organism>
<accession>A0A1L7D4V3</accession>
<evidence type="ECO:0008006" key="8">
    <source>
        <dbReference type="Google" id="ProtNLM"/>
    </source>
</evidence>
<feature type="domain" description="HipA-like C-terminal" evidence="4">
    <location>
        <begin position="147"/>
        <end position="359"/>
    </location>
</feature>
<dbReference type="InterPro" id="IPR017508">
    <property type="entry name" value="HipA_N1"/>
</dbReference>
<dbReference type="PANTHER" id="PTHR37419">
    <property type="entry name" value="SERINE/THREONINE-PROTEIN KINASE TOXIN HIPA"/>
    <property type="match status" value="1"/>
</dbReference>
<evidence type="ECO:0000256" key="2">
    <source>
        <dbReference type="ARBA" id="ARBA00022679"/>
    </source>
</evidence>
<dbReference type="PANTHER" id="PTHR37419:SF1">
    <property type="entry name" value="SERINE_THREONINE-PROTEIN KINASE TOXIN HIPA"/>
    <property type="match status" value="1"/>
</dbReference>
<dbReference type="Proteomes" id="UP000185491">
    <property type="component" value="Chromosome"/>
</dbReference>
<dbReference type="InterPro" id="IPR052028">
    <property type="entry name" value="HipA_Ser/Thr_kinase"/>
</dbReference>
<dbReference type="EMBL" id="CP009249">
    <property type="protein sequence ID" value="APT93150.1"/>
    <property type="molecule type" value="Genomic_DNA"/>
</dbReference>
<dbReference type="KEGG" id="cpho:CPHO_09905"/>
<proteinExistence type="inferred from homology"/>
<dbReference type="AlphaFoldDB" id="A0A1L7D4V3"/>
<evidence type="ECO:0000256" key="1">
    <source>
        <dbReference type="ARBA" id="ARBA00010164"/>
    </source>
</evidence>
<dbReference type="GO" id="GO:0005829">
    <property type="term" value="C:cytosol"/>
    <property type="evidence" value="ECO:0007669"/>
    <property type="project" value="TreeGrafter"/>
</dbReference>
<dbReference type="Pfam" id="PF13657">
    <property type="entry name" value="Couple_hipA"/>
    <property type="match status" value="1"/>
</dbReference>
<sequence>MMPALSADVFVGASKAATLKLHPDGTTTFAYTPAALTSHGPQVAFSLPVTDAPVRTPGGALPAFFTNLLPEGGRLAALQRQAKASLDNELPLLLEVGGNTVGNISVLPTGQLTQDQLPDATVAQLKLGPELDFSQVPTAAGIVDPAALPGVQDKASAYMLSTRGAQSYILKVSPPNQPALVENEAACFQIAAGLGKALPQAEAKVIHDKHGRSGLLVTRFDRSGDDRLHAEDAAQLLNIPPALKYQPTMEEVAHAVAGVCTAPRPALAKIAYMTALAWLTGNGDMHAKNISVLSTDGKVDVAPLYDIPSTLAYGDNDLALSVGGATTNLSGKRFLEFTREIGLPEKVGGTIMARCLKATDGAAERIIAATGYDPRRQRDLKRVLAKRRQHWG</sequence>
<dbReference type="InterPro" id="IPR012893">
    <property type="entry name" value="HipA-like_C"/>
</dbReference>
<gene>
    <name evidence="6" type="ORF">CPHO_09905</name>
</gene>
<evidence type="ECO:0000256" key="3">
    <source>
        <dbReference type="ARBA" id="ARBA00022777"/>
    </source>
</evidence>
<name>A0A1L7D4V3_9CORY</name>